<protein>
    <submittedName>
        <fullName evidence="1">DUF2974 domain-containing protein</fullName>
    </submittedName>
</protein>
<dbReference type="InterPro" id="IPR024499">
    <property type="entry name" value="Mbeg1-like"/>
</dbReference>
<proteinExistence type="predicted"/>
<evidence type="ECO:0000313" key="1">
    <source>
        <dbReference type="EMBL" id="UQF77626.1"/>
    </source>
</evidence>
<dbReference type="Proteomes" id="UP000831562">
    <property type="component" value="Chromosome"/>
</dbReference>
<evidence type="ECO:0000313" key="2">
    <source>
        <dbReference type="Proteomes" id="UP000831562"/>
    </source>
</evidence>
<gene>
    <name evidence="1" type="ORF">M3I19_04840</name>
</gene>
<sequence>MANVVDYLHWRGDLTFENDPFNNVDNLILSILSYLGFGGVVPSERSEKRVQLGDACAKMLEKLKDDPSLITGFSRVDGTFLEALVNAPRFANIELGRYVDRINVEKNLQFAAFTAYLPTGQIFVSFRGTDGTLVGWRENLNLSFQVTSADKSAALYLEKRIREHLAAGNSTTCANVMVGGHSKGGNLAAYAATVCPEELLGTIDRVWSNDGPNMCPEILPATAHKVLGDKYIRILPEFSVVGMIFDDPAVPKLIVKSSESGMLAHDGVSWQVMRDTFELADDFQLECKKINEAFSNWYKELPLSDREHFTNELFDALSAGGAVYFSDIISSPANLQPVVAALTKTEKQTKEVFFDLLSSLVNASATSLIENITESSQISQITSAISESFAKLDKAQKELRKGSPSSDQ</sequence>
<dbReference type="AlphaFoldDB" id="A0A9E7ABQ7"/>
<dbReference type="Pfam" id="PF11187">
    <property type="entry name" value="Mbeg1-like"/>
    <property type="match status" value="1"/>
</dbReference>
<accession>A0A9E7ABQ7</accession>
<dbReference type="Gene3D" id="3.40.50.1820">
    <property type="entry name" value="alpha/beta hydrolase"/>
    <property type="match status" value="1"/>
</dbReference>
<dbReference type="EMBL" id="CP097092">
    <property type="protein sequence ID" value="UQF77626.1"/>
    <property type="molecule type" value="Genomic_DNA"/>
</dbReference>
<dbReference type="InterPro" id="IPR029058">
    <property type="entry name" value="AB_hydrolase_fold"/>
</dbReference>
<reference evidence="1" key="1">
    <citation type="submission" date="2022-05" db="EMBL/GenBank/DDBJ databases">
        <title>Using nanopore sequencing to obtain complete genomes from saliva samples.</title>
        <authorList>
            <person name="Baker J.L."/>
        </authorList>
    </citation>
    <scope>NUCLEOTIDE SEQUENCE</scope>
    <source>
        <strain evidence="1">JCVI-JB-Lp32</strain>
    </source>
</reference>
<name>A0A9E7ABQ7_9ACTN</name>
<dbReference type="SUPFAM" id="SSF53474">
    <property type="entry name" value="alpha/beta-Hydrolases"/>
    <property type="match status" value="1"/>
</dbReference>
<organism evidence="1 2">
    <name type="scientific">Lancefieldella parvula</name>
    <dbReference type="NCBI Taxonomy" id="1382"/>
    <lineage>
        <taxon>Bacteria</taxon>
        <taxon>Bacillati</taxon>
        <taxon>Actinomycetota</taxon>
        <taxon>Coriobacteriia</taxon>
        <taxon>Coriobacteriales</taxon>
        <taxon>Atopobiaceae</taxon>
        <taxon>Lancefieldella</taxon>
    </lineage>
</organism>